<dbReference type="OrthoDB" id="19311at2759"/>
<proteinExistence type="predicted"/>
<dbReference type="PANTHER" id="PTHR10063:SF11">
    <property type="entry name" value="RHO GTPASE-ACTIVATING PROTEIN CG5521-RELATED"/>
    <property type="match status" value="1"/>
</dbReference>
<keyword evidence="2" id="KW-1185">Reference proteome</keyword>
<dbReference type="GO" id="GO:0005737">
    <property type="term" value="C:cytoplasm"/>
    <property type="evidence" value="ECO:0007669"/>
    <property type="project" value="TreeGrafter"/>
</dbReference>
<dbReference type="GO" id="GO:0005096">
    <property type="term" value="F:GTPase activator activity"/>
    <property type="evidence" value="ECO:0007669"/>
    <property type="project" value="InterPro"/>
</dbReference>
<dbReference type="EMBL" id="CP045899">
    <property type="protein sequence ID" value="QQP41284.1"/>
    <property type="molecule type" value="Genomic_DNA"/>
</dbReference>
<organism evidence="1 2">
    <name type="scientific">Caligus rogercresseyi</name>
    <name type="common">Sea louse</name>
    <dbReference type="NCBI Taxonomy" id="217165"/>
    <lineage>
        <taxon>Eukaryota</taxon>
        <taxon>Metazoa</taxon>
        <taxon>Ecdysozoa</taxon>
        <taxon>Arthropoda</taxon>
        <taxon>Crustacea</taxon>
        <taxon>Multicrustacea</taxon>
        <taxon>Hexanauplia</taxon>
        <taxon>Copepoda</taxon>
        <taxon>Siphonostomatoida</taxon>
        <taxon>Caligidae</taxon>
        <taxon>Caligus</taxon>
    </lineage>
</organism>
<reference evidence="2" key="1">
    <citation type="submission" date="2021-01" db="EMBL/GenBank/DDBJ databases">
        <title>Caligus Genome Assembly.</title>
        <authorList>
            <person name="Gallardo-Escarate C."/>
        </authorList>
    </citation>
    <scope>NUCLEOTIDE SEQUENCE [LARGE SCALE GENOMIC DNA]</scope>
</reference>
<name>A0A7T8H0M9_CALRO</name>
<evidence type="ECO:0000313" key="2">
    <source>
        <dbReference type="Proteomes" id="UP000595437"/>
    </source>
</evidence>
<dbReference type="Proteomes" id="UP000595437">
    <property type="component" value="Chromosome 10"/>
</dbReference>
<dbReference type="AlphaFoldDB" id="A0A7T8H0M9"/>
<accession>A0A7T8H0M9</accession>
<gene>
    <name evidence="1" type="ORF">FKW44_015600</name>
</gene>
<protein>
    <submittedName>
        <fullName evidence="1">Rho GTPaseactivating protein CG5521like</fullName>
    </submittedName>
</protein>
<dbReference type="GO" id="GO:0005634">
    <property type="term" value="C:nucleus"/>
    <property type="evidence" value="ECO:0007669"/>
    <property type="project" value="InterPro"/>
</dbReference>
<sequence length="106" mass="11517">MSGGSVKGWLPDVAVVLWRRMLGSLGNINAIGDTLIHANIYKYLIELFEVILKIRSNQGVSTDNLSSPPPPLFVPPLTIFTPWCLRRSACLTPTSGVASTLSVFFA</sequence>
<evidence type="ECO:0000313" key="1">
    <source>
        <dbReference type="EMBL" id="QQP41284.1"/>
    </source>
</evidence>
<dbReference type="PANTHER" id="PTHR10063">
    <property type="entry name" value="TUBERIN"/>
    <property type="match status" value="1"/>
</dbReference>
<dbReference type="InterPro" id="IPR027107">
    <property type="entry name" value="Tuberin/Ral-act_asu"/>
</dbReference>